<proteinExistence type="predicted"/>
<feature type="region of interest" description="Disordered" evidence="1">
    <location>
        <begin position="1"/>
        <end position="22"/>
    </location>
</feature>
<protein>
    <submittedName>
        <fullName evidence="2">Uncharacterized protein</fullName>
    </submittedName>
</protein>
<reference evidence="2 3" key="1">
    <citation type="submission" date="2024-06" db="EMBL/GenBank/DDBJ databases">
        <title>The Natural Products Discovery Center: Release of the First 8490 Sequenced Strains for Exploring Actinobacteria Biosynthetic Diversity.</title>
        <authorList>
            <person name="Kalkreuter E."/>
            <person name="Kautsar S.A."/>
            <person name="Yang D."/>
            <person name="Bader C.D."/>
            <person name="Teijaro C.N."/>
            <person name="Fluegel L."/>
            <person name="Davis C.M."/>
            <person name="Simpson J.R."/>
            <person name="Lauterbach L."/>
            <person name="Steele A.D."/>
            <person name="Gui C."/>
            <person name="Meng S."/>
            <person name="Li G."/>
            <person name="Viehrig K."/>
            <person name="Ye F."/>
            <person name="Su P."/>
            <person name="Kiefer A.F."/>
            <person name="Nichols A."/>
            <person name="Cepeda A.J."/>
            <person name="Yan W."/>
            <person name="Fan B."/>
            <person name="Jiang Y."/>
            <person name="Adhikari A."/>
            <person name="Zheng C.-J."/>
            <person name="Schuster L."/>
            <person name="Cowan T.M."/>
            <person name="Smanski M.J."/>
            <person name="Chevrette M.G."/>
            <person name="De Carvalho L.P.S."/>
            <person name="Shen B."/>
        </authorList>
    </citation>
    <scope>NUCLEOTIDE SEQUENCE [LARGE SCALE GENOMIC DNA]</scope>
    <source>
        <strain evidence="2 3">NPDC000837</strain>
    </source>
</reference>
<dbReference type="RefSeq" id="WP_351977244.1">
    <property type="nucleotide sequence ID" value="NZ_JBEPBX010000018.1"/>
</dbReference>
<dbReference type="Proteomes" id="UP001445472">
    <property type="component" value="Unassembled WGS sequence"/>
</dbReference>
<accession>A0ABV1UZQ9</accession>
<dbReference type="EMBL" id="JBEPBX010000018">
    <property type="protein sequence ID" value="MER6615731.1"/>
    <property type="molecule type" value="Genomic_DNA"/>
</dbReference>
<organism evidence="2 3">
    <name type="scientific">Streptomyces xantholiticus</name>
    <dbReference type="NCBI Taxonomy" id="68285"/>
    <lineage>
        <taxon>Bacteria</taxon>
        <taxon>Bacillati</taxon>
        <taxon>Actinomycetota</taxon>
        <taxon>Actinomycetes</taxon>
        <taxon>Kitasatosporales</taxon>
        <taxon>Streptomycetaceae</taxon>
        <taxon>Streptomyces</taxon>
    </lineage>
</organism>
<name>A0ABV1UZQ9_9ACTN</name>
<evidence type="ECO:0000256" key="1">
    <source>
        <dbReference type="SAM" id="MobiDB-lite"/>
    </source>
</evidence>
<sequence>MSVSGSDSDSDSDFDFDSGWIGSPVTASMQKALKIPAPRRLAHQT</sequence>
<evidence type="ECO:0000313" key="2">
    <source>
        <dbReference type="EMBL" id="MER6615731.1"/>
    </source>
</evidence>
<gene>
    <name evidence="2" type="ORF">ABT276_20685</name>
</gene>
<comment type="caution">
    <text evidence="2">The sequence shown here is derived from an EMBL/GenBank/DDBJ whole genome shotgun (WGS) entry which is preliminary data.</text>
</comment>
<keyword evidence="3" id="KW-1185">Reference proteome</keyword>
<evidence type="ECO:0000313" key="3">
    <source>
        <dbReference type="Proteomes" id="UP001445472"/>
    </source>
</evidence>